<sequence>MSDDNKSASIEERYAKASDYLKRYSHSSRKLYQVILKVLPPLQVNDQYDEDNIDLAIKAGKILDLLGEASRTWNISIHWLFTVCNPRIKKRSNPKYSPVYEQHATRLPLNRFGELDRMVMDEGGNLIRAGDKLVGDDRFVGKGCEDYGSAWDNDGNVIKHDARGQPTLDGFTAWVARHIDELQKICCRNPNRDRHFAAFFIGHPRDDEENKRNGEMEHKESHVHLVVDMPTRRTRYRMMELFGYNFDDLTETFKWIDQINDQRNERIAAFLGTLQGAMQNFVVTKHYISSIQYLVHQSGKAKRDQKTPYSVNEVISWLPDDPGKSYSSIAGVYDDEMVAKGIDSAIVHNLHSPYNLAHHTARLVGRNDGDRVFSGHQLSELRSLGTKGAGKMNFSKQSKKLILDQLMEWIYSGRMQVTDWKDAIHAAFDDSDAAGLIADGIFISRLTAVLDDQRESTINDIDADRNMNTIFISAAQGGIGKSYLASRLCQYLEQGRTPYVTAAEDKNKTVDYWQDYQDQAAAVIDEVSASSIEWSALKDMLDPHKIPRVSSRFHNACPWNLNLLIMTNVYSDGVAGYVRDVLHYAPGVTKLGYLKQDDYDRRSWSLKTNDSEAGQIYLSQLSQLLRRLPINIHMIPTEDGKGTEVVVSIINFRPGGRAIKNYDYVYTRESDHIFNVVINEDLSDQDMQRIVKTVAKMIKDLQDKAKTIFRQDPNAVLDSAKGFLERHADFGVYIRGGQAYLSENKQQNSGSNYQDLFQNTTATSPATNMLTNLNQLRYELWPEFAGKDNNFHPELNQFTALMRGYLVPIRRDYGDAWTVAKLSDKSMQLLKNHRATELVMHLNAITSIKDSDSYFVLSQSKKVARILTS</sequence>
<accession>A0A9E2KV87</accession>
<dbReference type="EMBL" id="JAHLFK010000058">
    <property type="protein sequence ID" value="MBU3830356.1"/>
    <property type="molecule type" value="Genomic_DNA"/>
</dbReference>
<dbReference type="Gene3D" id="3.40.1310.30">
    <property type="match status" value="1"/>
</dbReference>
<dbReference type="GO" id="GO:0003723">
    <property type="term" value="F:RNA binding"/>
    <property type="evidence" value="ECO:0007669"/>
    <property type="project" value="InterPro"/>
</dbReference>
<evidence type="ECO:0000313" key="2">
    <source>
        <dbReference type="EMBL" id="MBU3830356.1"/>
    </source>
</evidence>
<protein>
    <recommendedName>
        <fullName evidence="1">Helicase superfamily 3 single-stranded DNA/RNA virus domain-containing protein</fullName>
    </recommendedName>
</protein>
<dbReference type="GO" id="GO:0003724">
    <property type="term" value="F:RNA helicase activity"/>
    <property type="evidence" value="ECO:0007669"/>
    <property type="project" value="InterPro"/>
</dbReference>
<dbReference type="InterPro" id="IPR000605">
    <property type="entry name" value="Helicase_SF3_ssDNA/RNA_vir"/>
</dbReference>
<dbReference type="Proteomes" id="UP000824180">
    <property type="component" value="Unassembled WGS sequence"/>
</dbReference>
<evidence type="ECO:0000259" key="1">
    <source>
        <dbReference type="Pfam" id="PF00910"/>
    </source>
</evidence>
<gene>
    <name evidence="2" type="ORF">H9843_05640</name>
</gene>
<proteinExistence type="predicted"/>
<reference evidence="2" key="2">
    <citation type="submission" date="2021-04" db="EMBL/GenBank/DDBJ databases">
        <authorList>
            <person name="Gilroy R."/>
        </authorList>
    </citation>
    <scope>NUCLEOTIDE SEQUENCE</scope>
    <source>
        <strain evidence="2">876</strain>
    </source>
</reference>
<dbReference type="AlphaFoldDB" id="A0A9E2KV87"/>
<reference evidence="2" key="1">
    <citation type="journal article" date="2021" name="PeerJ">
        <title>Extensive microbial diversity within the chicken gut microbiome revealed by metagenomics and culture.</title>
        <authorList>
            <person name="Gilroy R."/>
            <person name="Ravi A."/>
            <person name="Getino M."/>
            <person name="Pursley I."/>
            <person name="Horton D.L."/>
            <person name="Alikhan N.F."/>
            <person name="Baker D."/>
            <person name="Gharbi K."/>
            <person name="Hall N."/>
            <person name="Watson M."/>
            <person name="Adriaenssens E.M."/>
            <person name="Foster-Nyarko E."/>
            <person name="Jarju S."/>
            <person name="Secka A."/>
            <person name="Antonio M."/>
            <person name="Oren A."/>
            <person name="Chaudhuri R.R."/>
            <person name="La Ragione R."/>
            <person name="Hildebrand F."/>
            <person name="Pallen M.J."/>
        </authorList>
    </citation>
    <scope>NUCLEOTIDE SEQUENCE</scope>
    <source>
        <strain evidence="2">876</strain>
    </source>
</reference>
<comment type="caution">
    <text evidence="2">The sequence shown here is derived from an EMBL/GenBank/DDBJ whole genome shotgun (WGS) entry which is preliminary data.</text>
</comment>
<evidence type="ECO:0000313" key="3">
    <source>
        <dbReference type="Proteomes" id="UP000824180"/>
    </source>
</evidence>
<organism evidence="2 3">
    <name type="scientific">Candidatus Limosilactobacillus merdavium</name>
    <dbReference type="NCBI Taxonomy" id="2838651"/>
    <lineage>
        <taxon>Bacteria</taxon>
        <taxon>Bacillati</taxon>
        <taxon>Bacillota</taxon>
        <taxon>Bacilli</taxon>
        <taxon>Lactobacillales</taxon>
        <taxon>Lactobacillaceae</taxon>
        <taxon>Limosilactobacillus</taxon>
    </lineage>
</organism>
<name>A0A9E2KV87_9LACO</name>
<feature type="domain" description="Helicase superfamily 3 single-stranded DNA/RNA virus" evidence="1">
    <location>
        <begin position="472"/>
        <end position="539"/>
    </location>
</feature>
<dbReference type="Pfam" id="PF00910">
    <property type="entry name" value="RNA_helicase"/>
    <property type="match status" value="1"/>
</dbReference>
<dbReference type="CDD" id="cd01983">
    <property type="entry name" value="SIMIBI"/>
    <property type="match status" value="1"/>
</dbReference>